<evidence type="ECO:0000313" key="1">
    <source>
        <dbReference type="EMBL" id="TDQ73922.1"/>
    </source>
</evidence>
<dbReference type="Gene3D" id="1.20.120.450">
    <property type="entry name" value="dinb family like domain"/>
    <property type="match status" value="1"/>
</dbReference>
<comment type="caution">
    <text evidence="1">The sequence shown here is derived from an EMBL/GenBank/DDBJ whole genome shotgun (WGS) entry which is preliminary data.</text>
</comment>
<dbReference type="SUPFAM" id="SSF109854">
    <property type="entry name" value="DinB/YfiT-like putative metalloenzymes"/>
    <property type="match status" value="1"/>
</dbReference>
<dbReference type="InterPro" id="IPR011466">
    <property type="entry name" value="DUF1572"/>
</dbReference>
<evidence type="ECO:0000313" key="2">
    <source>
        <dbReference type="Proteomes" id="UP000295292"/>
    </source>
</evidence>
<dbReference type="AlphaFoldDB" id="A0A4R6W933"/>
<dbReference type="RefSeq" id="WP_133586489.1">
    <property type="nucleotide sequence ID" value="NZ_SNYV01000018.1"/>
</dbReference>
<sequence>MEAIKLLSFFERDLNKLITEIERYTDEKNLWLVDGYILNSAGNLALHLIGNLNTFIGVELGNTGYIRDRDLEFSARDVPRQQIVDGIKDTITMLKTVLGALTAEDLAKDYPVLKFPEPSSTEYLLVHLAAHLSYHLGQVNYHRRLLDK</sequence>
<dbReference type="InterPro" id="IPR034660">
    <property type="entry name" value="DinB/YfiT-like"/>
</dbReference>
<proteinExistence type="predicted"/>
<name>A0A4R6W933_9SPHI</name>
<keyword evidence="2" id="KW-1185">Reference proteome</keyword>
<organism evidence="1 2">
    <name type="scientific">Sphingobacterium yanglingense</name>
    <dbReference type="NCBI Taxonomy" id="1437280"/>
    <lineage>
        <taxon>Bacteria</taxon>
        <taxon>Pseudomonadati</taxon>
        <taxon>Bacteroidota</taxon>
        <taxon>Sphingobacteriia</taxon>
        <taxon>Sphingobacteriales</taxon>
        <taxon>Sphingobacteriaceae</taxon>
        <taxon>Sphingobacterium</taxon>
    </lineage>
</organism>
<gene>
    <name evidence="1" type="ORF">CLV99_4360</name>
</gene>
<dbReference type="OrthoDB" id="893570at2"/>
<protein>
    <submittedName>
        <fullName evidence="1">Uncharacterized protein DUF1572</fullName>
    </submittedName>
</protein>
<dbReference type="EMBL" id="SNYV01000018">
    <property type="protein sequence ID" value="TDQ73922.1"/>
    <property type="molecule type" value="Genomic_DNA"/>
</dbReference>
<reference evidence="1 2" key="1">
    <citation type="submission" date="2019-03" db="EMBL/GenBank/DDBJ databases">
        <title>Genomic Encyclopedia of Archaeal and Bacterial Type Strains, Phase II (KMG-II): from individual species to whole genera.</title>
        <authorList>
            <person name="Goeker M."/>
        </authorList>
    </citation>
    <scope>NUCLEOTIDE SEQUENCE [LARGE SCALE GENOMIC DNA]</scope>
    <source>
        <strain evidence="1 2">DSM 28353</strain>
    </source>
</reference>
<accession>A0A4R6W933</accession>
<dbReference type="Pfam" id="PF07609">
    <property type="entry name" value="DUF1572"/>
    <property type="match status" value="1"/>
</dbReference>
<dbReference type="Proteomes" id="UP000295292">
    <property type="component" value="Unassembled WGS sequence"/>
</dbReference>